<name>A0AAV7S129_PLEWA</name>
<reference evidence="2" key="1">
    <citation type="journal article" date="2022" name="bioRxiv">
        <title>Sequencing and chromosome-scale assembly of the giantPleurodeles waltlgenome.</title>
        <authorList>
            <person name="Brown T."/>
            <person name="Elewa A."/>
            <person name="Iarovenko S."/>
            <person name="Subramanian E."/>
            <person name="Araus A.J."/>
            <person name="Petzold A."/>
            <person name="Susuki M."/>
            <person name="Suzuki K.-i.T."/>
            <person name="Hayashi T."/>
            <person name="Toyoda A."/>
            <person name="Oliveira C."/>
            <person name="Osipova E."/>
            <person name="Leigh N.D."/>
            <person name="Simon A."/>
            <person name="Yun M.H."/>
        </authorList>
    </citation>
    <scope>NUCLEOTIDE SEQUENCE</scope>
    <source>
        <strain evidence="2">20211129_DDA</strain>
        <tissue evidence="2">Liver</tissue>
    </source>
</reference>
<evidence type="ECO:0000313" key="3">
    <source>
        <dbReference type="Proteomes" id="UP001066276"/>
    </source>
</evidence>
<organism evidence="2 3">
    <name type="scientific">Pleurodeles waltl</name>
    <name type="common">Iberian ribbed newt</name>
    <dbReference type="NCBI Taxonomy" id="8319"/>
    <lineage>
        <taxon>Eukaryota</taxon>
        <taxon>Metazoa</taxon>
        <taxon>Chordata</taxon>
        <taxon>Craniata</taxon>
        <taxon>Vertebrata</taxon>
        <taxon>Euteleostomi</taxon>
        <taxon>Amphibia</taxon>
        <taxon>Batrachia</taxon>
        <taxon>Caudata</taxon>
        <taxon>Salamandroidea</taxon>
        <taxon>Salamandridae</taxon>
        <taxon>Pleurodelinae</taxon>
        <taxon>Pleurodeles</taxon>
    </lineage>
</organism>
<dbReference type="AlphaFoldDB" id="A0AAV7S129"/>
<evidence type="ECO:0000313" key="2">
    <source>
        <dbReference type="EMBL" id="KAJ1158506.1"/>
    </source>
</evidence>
<feature type="region of interest" description="Disordered" evidence="1">
    <location>
        <begin position="168"/>
        <end position="187"/>
    </location>
</feature>
<evidence type="ECO:0000256" key="1">
    <source>
        <dbReference type="SAM" id="MobiDB-lite"/>
    </source>
</evidence>
<comment type="caution">
    <text evidence="2">The sequence shown here is derived from an EMBL/GenBank/DDBJ whole genome shotgun (WGS) entry which is preliminary data.</text>
</comment>
<dbReference type="EMBL" id="JANPWB010000009">
    <property type="protein sequence ID" value="KAJ1158506.1"/>
    <property type="molecule type" value="Genomic_DNA"/>
</dbReference>
<protein>
    <submittedName>
        <fullName evidence="2">Uncharacterized protein</fullName>
    </submittedName>
</protein>
<keyword evidence="3" id="KW-1185">Reference proteome</keyword>
<feature type="region of interest" description="Disordered" evidence="1">
    <location>
        <begin position="27"/>
        <end position="53"/>
    </location>
</feature>
<sequence length="210" mass="23494">MDARTKRRRKHLTRARRQTEWLSHIVQKRNGGKAEDSARTRGPGATALGSRPPSFPNKPNLCIVRCVKEYEACTRDLQQTPSGQLLIALQTPFEPVFAATVARKDHEKHGNAQTYVPLLTKPLGLNAQWTQYASELTCVPGQRGLCLTFRDDLVPSIMLRRLMTPRPIRSEDGRDVRGRRGGKAEARTKRGVAAGRLLVGLISCGKNKRY</sequence>
<accession>A0AAV7S129</accession>
<gene>
    <name evidence="2" type="ORF">NDU88_011194</name>
</gene>
<dbReference type="Proteomes" id="UP001066276">
    <property type="component" value="Chromosome 5"/>
</dbReference>
<proteinExistence type="predicted"/>